<evidence type="ECO:0000313" key="4">
    <source>
        <dbReference type="Proteomes" id="UP000317010"/>
    </source>
</evidence>
<dbReference type="Pfam" id="PF12779">
    <property type="entry name" value="WXXGXW"/>
    <property type="match status" value="1"/>
</dbReference>
<keyword evidence="4" id="KW-1185">Reference proteome</keyword>
<proteinExistence type="predicted"/>
<dbReference type="RefSeq" id="WP_211360715.1">
    <property type="nucleotide sequence ID" value="NZ_VLLI01000005.1"/>
</dbReference>
<feature type="chain" id="PRO_5022091548" evidence="2">
    <location>
        <begin position="21"/>
        <end position="499"/>
    </location>
</feature>
<dbReference type="InterPro" id="IPR024447">
    <property type="entry name" value="YXWGXW_rpt"/>
</dbReference>
<evidence type="ECO:0000256" key="2">
    <source>
        <dbReference type="SAM" id="SignalP"/>
    </source>
</evidence>
<feature type="compositionally biased region" description="Low complexity" evidence="1">
    <location>
        <begin position="462"/>
        <end position="481"/>
    </location>
</feature>
<dbReference type="Proteomes" id="UP000317010">
    <property type="component" value="Unassembled WGS sequence"/>
</dbReference>
<accession>A0A562U4H4</accession>
<gene>
    <name evidence="3" type="ORF">JN11_01956</name>
</gene>
<protein>
    <submittedName>
        <fullName evidence="3">YXWGXW repeat-containing protein</fullName>
    </submittedName>
</protein>
<comment type="caution">
    <text evidence="3">The sequence shown here is derived from an EMBL/GenBank/DDBJ whole genome shotgun (WGS) entry which is preliminary data.</text>
</comment>
<feature type="region of interest" description="Disordered" evidence="1">
    <location>
        <begin position="364"/>
        <end position="499"/>
    </location>
</feature>
<dbReference type="EMBL" id="VLLI01000005">
    <property type="protein sequence ID" value="TWJ00700.1"/>
    <property type="molecule type" value="Genomic_DNA"/>
</dbReference>
<reference evidence="3 4" key="1">
    <citation type="submission" date="2019-07" db="EMBL/GenBank/DDBJ databases">
        <title>Genomic Encyclopedia of Archaeal and Bacterial Type Strains, Phase II (KMG-II): from individual species to whole genera.</title>
        <authorList>
            <person name="Goeker M."/>
        </authorList>
    </citation>
    <scope>NUCLEOTIDE SEQUENCE [LARGE SCALE GENOMIC DNA]</scope>
    <source>
        <strain evidence="3 4">ATCC BAA-1854</strain>
    </source>
</reference>
<sequence length="499" mass="54443">MKHFTFILMLVLGLTTMVRAQNNVPDRHPEASIFAIDYQTGQETPAMSDAAIMFKDAFIDLVLNTNIGRMPSRMTPGRRSVVISQADPQTNGNAYQLTYESKYYTQTIPIYTFLYNVDQNTLYFYNPNTQNWDPQLIQGYNVNNLNNCLTYGKFNTPPPVQAAPPVPAGMNQGTPANDAAVDNTAPVDTNLSVEAAPPPLPDYEQPECPQDGYLWQPGFWSYSPQRNDYYWVPGVWVAPPSPGLLWTPPYWGFVGHFYVYHSGYWGNSIGFYGGINYGCGYGGVGYGGGEWREGHFRYNTAVVRVNVTIVHNTYVDRTVIVNEGPRNRYSFNGNGGVVARPTPHEMEAMHERHVMATPEQIRNQQVAREDKNQFRSGGKPNFAAERAPERGPVNTGRPAPNGVQNNNARPAAPVASNNTPGASNTARPGASNTPGTSARPGGSNAAATTNSPGVPRGPGVSNAPAVPKGPGNAGNGNNNNKSRQKPTKQVKQSSDKKSK</sequence>
<keyword evidence="2" id="KW-0732">Signal</keyword>
<dbReference type="AlphaFoldDB" id="A0A562U4H4"/>
<name>A0A562U4H4_9SPHI</name>
<evidence type="ECO:0000313" key="3">
    <source>
        <dbReference type="EMBL" id="TWJ00700.1"/>
    </source>
</evidence>
<feature type="compositionally biased region" description="Polar residues" evidence="1">
    <location>
        <begin position="415"/>
        <end position="436"/>
    </location>
</feature>
<evidence type="ECO:0000256" key="1">
    <source>
        <dbReference type="SAM" id="MobiDB-lite"/>
    </source>
</evidence>
<feature type="signal peptide" evidence="2">
    <location>
        <begin position="1"/>
        <end position="20"/>
    </location>
</feature>
<organism evidence="3 4">
    <name type="scientific">Mucilaginibacter frigoritolerans</name>
    <dbReference type="NCBI Taxonomy" id="652788"/>
    <lineage>
        <taxon>Bacteria</taxon>
        <taxon>Pseudomonadati</taxon>
        <taxon>Bacteroidota</taxon>
        <taxon>Sphingobacteriia</taxon>
        <taxon>Sphingobacteriales</taxon>
        <taxon>Sphingobacteriaceae</taxon>
        <taxon>Mucilaginibacter</taxon>
    </lineage>
</organism>